<keyword evidence="2" id="KW-1185">Reference proteome</keyword>
<sequence length="94" mass="11215">MNILEIIPSRERCAEAGWHAYDFILERPMDDDFIRSLRPLGSFLYMQMLKKPFFKIESEHYLLKGIRGDEFFRMAVHGDYLEELKKVENMILNG</sequence>
<dbReference type="Proteomes" id="UP000274920">
    <property type="component" value="Unassembled WGS sequence"/>
</dbReference>
<gene>
    <name evidence="1" type="ORF">EBB54_25185</name>
</gene>
<organism evidence="1 2">
    <name type="scientific">Schaedlerella arabinosiphila</name>
    <dbReference type="NCBI Taxonomy" id="2044587"/>
    <lineage>
        <taxon>Bacteria</taxon>
        <taxon>Bacillati</taxon>
        <taxon>Bacillota</taxon>
        <taxon>Clostridia</taxon>
        <taxon>Lachnospirales</taxon>
        <taxon>Lachnospiraceae</taxon>
        <taxon>Schaedlerella</taxon>
    </lineage>
</organism>
<evidence type="ECO:0000313" key="1">
    <source>
        <dbReference type="EMBL" id="RRK34259.1"/>
    </source>
</evidence>
<name>A0A426DN94_9FIRM</name>
<evidence type="ECO:0000313" key="2">
    <source>
        <dbReference type="Proteomes" id="UP000274920"/>
    </source>
</evidence>
<proteinExistence type="predicted"/>
<comment type="caution">
    <text evidence="1">The sequence shown here is derived from an EMBL/GenBank/DDBJ whole genome shotgun (WGS) entry which is preliminary data.</text>
</comment>
<accession>A0A426DN94</accession>
<dbReference type="RefSeq" id="WP_125129414.1">
    <property type="nucleotide sequence ID" value="NZ_RHJS01000002.1"/>
</dbReference>
<dbReference type="EMBL" id="RHJS01000002">
    <property type="protein sequence ID" value="RRK34259.1"/>
    <property type="molecule type" value="Genomic_DNA"/>
</dbReference>
<reference evidence="1" key="1">
    <citation type="submission" date="2018-10" db="EMBL/GenBank/DDBJ databases">
        <title>Schaedlerella arabinophila gen. nov. sp. nov., isolated from the mouse intestinal tract and comparative analysis with the genome of the closely related altered Schaedler flora strain ASF502.</title>
        <authorList>
            <person name="Miyake S."/>
            <person name="Soh M."/>
            <person name="Seedorf H."/>
        </authorList>
    </citation>
    <scope>NUCLEOTIDE SEQUENCE [LARGE SCALE GENOMIC DNA]</scope>
    <source>
        <strain evidence="1">DSM 106076</strain>
    </source>
</reference>
<protein>
    <submittedName>
        <fullName evidence="1">Uncharacterized protein</fullName>
    </submittedName>
</protein>
<dbReference type="AlphaFoldDB" id="A0A426DN94"/>